<dbReference type="InterPro" id="IPR036770">
    <property type="entry name" value="Ankyrin_rpt-contain_sf"/>
</dbReference>
<evidence type="ECO:0000256" key="2">
    <source>
        <dbReference type="ARBA" id="ARBA00004613"/>
    </source>
</evidence>
<dbReference type="SUPFAM" id="SSF48403">
    <property type="entry name" value="Ankyrin repeat"/>
    <property type="match status" value="1"/>
</dbReference>
<evidence type="ECO:0000256" key="15">
    <source>
        <dbReference type="ARBA" id="ARBA00049811"/>
    </source>
</evidence>
<evidence type="ECO:0000256" key="9">
    <source>
        <dbReference type="ARBA" id="ARBA00023028"/>
    </source>
</evidence>
<dbReference type="Pfam" id="PF00023">
    <property type="entry name" value="Ank"/>
    <property type="match status" value="1"/>
</dbReference>
<evidence type="ECO:0000256" key="7">
    <source>
        <dbReference type="ARBA" id="ARBA00022699"/>
    </source>
</evidence>
<keyword evidence="4" id="KW-0964">Secreted</keyword>
<dbReference type="GO" id="GO:0044218">
    <property type="term" value="C:other organism cell membrane"/>
    <property type="evidence" value="ECO:0007669"/>
    <property type="project" value="UniProtKB-KW"/>
</dbReference>
<dbReference type="Pfam" id="PF12796">
    <property type="entry name" value="Ank_2"/>
    <property type="match status" value="1"/>
</dbReference>
<evidence type="ECO:0000256" key="16">
    <source>
        <dbReference type="PROSITE-ProRule" id="PRU00023"/>
    </source>
</evidence>
<dbReference type="GO" id="GO:0090729">
    <property type="term" value="F:toxin activity"/>
    <property type="evidence" value="ECO:0007669"/>
    <property type="project" value="UniProtKB-KW"/>
</dbReference>
<dbReference type="EMBL" id="BPLR01010719">
    <property type="protein sequence ID" value="GIY41511.1"/>
    <property type="molecule type" value="Genomic_DNA"/>
</dbReference>
<dbReference type="AlphaFoldDB" id="A0AAV4T7P8"/>
<dbReference type="PROSITE" id="PS50297">
    <property type="entry name" value="ANK_REP_REGION"/>
    <property type="match status" value="2"/>
</dbReference>
<dbReference type="Proteomes" id="UP001054945">
    <property type="component" value="Unassembled WGS sequence"/>
</dbReference>
<comment type="similarity">
    <text evidence="13">Belongs to the cationic peptide 01 (latrotoxin) family. 03 (alpha-latrotoxin) subfamily.</text>
</comment>
<evidence type="ECO:0000313" key="17">
    <source>
        <dbReference type="EMBL" id="GIY41511.1"/>
    </source>
</evidence>
<dbReference type="GO" id="GO:0005576">
    <property type="term" value="C:extracellular region"/>
    <property type="evidence" value="ECO:0007669"/>
    <property type="project" value="UniProtKB-SubCell"/>
</dbReference>
<evidence type="ECO:0000256" key="6">
    <source>
        <dbReference type="ARBA" id="ARBA00022656"/>
    </source>
</evidence>
<evidence type="ECO:0000256" key="3">
    <source>
        <dbReference type="ARBA" id="ARBA00022483"/>
    </source>
</evidence>
<gene>
    <name evidence="17" type="ORF">CEXT_513041</name>
</gene>
<evidence type="ECO:0000256" key="11">
    <source>
        <dbReference type="ARBA" id="ARBA00023136"/>
    </source>
</evidence>
<keyword evidence="10 16" id="KW-0040">ANK repeat</keyword>
<evidence type="ECO:0000313" key="18">
    <source>
        <dbReference type="Proteomes" id="UP001054945"/>
    </source>
</evidence>
<dbReference type="PANTHER" id="PTHR24198">
    <property type="entry name" value="ANKYRIN REPEAT AND PROTEIN KINASE DOMAIN-CONTAINING PROTEIN"/>
    <property type="match status" value="1"/>
</dbReference>
<name>A0AAV4T7P8_CAEEX</name>
<dbReference type="GO" id="GO:0044231">
    <property type="term" value="C:host cell presynaptic membrane"/>
    <property type="evidence" value="ECO:0007669"/>
    <property type="project" value="UniProtKB-KW"/>
</dbReference>
<keyword evidence="3" id="KW-0268">Exocytosis</keyword>
<reference evidence="17 18" key="1">
    <citation type="submission" date="2021-06" db="EMBL/GenBank/DDBJ databases">
        <title>Caerostris extrusa draft genome.</title>
        <authorList>
            <person name="Kono N."/>
            <person name="Arakawa K."/>
        </authorList>
    </citation>
    <scope>NUCLEOTIDE SEQUENCE [LARGE SCALE GENOMIC DNA]</scope>
</reference>
<feature type="repeat" description="ANK" evidence="16">
    <location>
        <begin position="81"/>
        <end position="113"/>
    </location>
</feature>
<keyword evidence="9" id="KW-0638">Presynaptic neurotoxin</keyword>
<comment type="caution">
    <text evidence="17">The sequence shown here is derived from an EMBL/GenBank/DDBJ whole genome shotgun (WGS) entry which is preliminary data.</text>
</comment>
<keyword evidence="6" id="KW-0800">Toxin</keyword>
<evidence type="ECO:0000256" key="1">
    <source>
        <dbReference type="ARBA" id="ARBA00004175"/>
    </source>
</evidence>
<comment type="subunit">
    <text evidence="14">Homotetramer in membranes.</text>
</comment>
<feature type="repeat" description="ANK" evidence="16">
    <location>
        <begin position="114"/>
        <end position="146"/>
    </location>
</feature>
<dbReference type="PROSITE" id="PS50088">
    <property type="entry name" value="ANK_REPEAT"/>
    <property type="match status" value="2"/>
</dbReference>
<accession>A0AAV4T7P8</accession>
<evidence type="ECO:0000256" key="12">
    <source>
        <dbReference type="ARBA" id="ARBA00023298"/>
    </source>
</evidence>
<evidence type="ECO:0000256" key="14">
    <source>
        <dbReference type="ARBA" id="ARBA00049715"/>
    </source>
</evidence>
<dbReference type="SMART" id="SM00248">
    <property type="entry name" value="ANK"/>
    <property type="match status" value="3"/>
</dbReference>
<protein>
    <recommendedName>
        <fullName evidence="15">Alpha-latrotoxin</fullName>
    </recommendedName>
</protein>
<evidence type="ECO:0000256" key="13">
    <source>
        <dbReference type="ARBA" id="ARBA00049657"/>
    </source>
</evidence>
<dbReference type="GO" id="GO:0006887">
    <property type="term" value="P:exocytosis"/>
    <property type="evidence" value="ECO:0007669"/>
    <property type="project" value="UniProtKB-KW"/>
</dbReference>
<proteinExistence type="inferred from homology"/>
<keyword evidence="11" id="KW-0472">Membrane</keyword>
<organism evidence="17 18">
    <name type="scientific">Caerostris extrusa</name>
    <name type="common">Bark spider</name>
    <name type="synonym">Caerostris bankana</name>
    <dbReference type="NCBI Taxonomy" id="172846"/>
    <lineage>
        <taxon>Eukaryota</taxon>
        <taxon>Metazoa</taxon>
        <taxon>Ecdysozoa</taxon>
        <taxon>Arthropoda</taxon>
        <taxon>Chelicerata</taxon>
        <taxon>Arachnida</taxon>
        <taxon>Araneae</taxon>
        <taxon>Araneomorphae</taxon>
        <taxon>Entelegynae</taxon>
        <taxon>Araneoidea</taxon>
        <taxon>Araneidae</taxon>
        <taxon>Caerostris</taxon>
    </lineage>
</organism>
<keyword evidence="8" id="KW-0677">Repeat</keyword>
<dbReference type="PANTHER" id="PTHR24198:SF165">
    <property type="entry name" value="ANKYRIN REPEAT-CONTAINING PROTEIN-RELATED"/>
    <property type="match status" value="1"/>
</dbReference>
<comment type="subcellular location">
    <subcellularLocation>
        <location evidence="2">Secreted</location>
    </subcellularLocation>
    <subcellularLocation>
        <location evidence="1">Target cell membrane</location>
    </subcellularLocation>
</comment>
<evidence type="ECO:0000256" key="10">
    <source>
        <dbReference type="ARBA" id="ARBA00023043"/>
    </source>
</evidence>
<evidence type="ECO:0000256" key="8">
    <source>
        <dbReference type="ARBA" id="ARBA00022737"/>
    </source>
</evidence>
<evidence type="ECO:0000256" key="5">
    <source>
        <dbReference type="ARBA" id="ARBA00022537"/>
    </source>
</evidence>
<keyword evidence="5" id="KW-1052">Target cell membrane</keyword>
<sequence>MQIDELHCILPVMEGSIACLDFLFKMGADVHTPQSPLTPLHVACQEDSVECAEILESFCIPKYCQCHIPLKMGADVHTPQSPLKPLHTACMCENLECVRILLKYGPNINALNTDRQTPLHFTCYKGRAACTESLLQMGADIHAAQSPHTPLH</sequence>
<evidence type="ECO:0000256" key="4">
    <source>
        <dbReference type="ARBA" id="ARBA00022525"/>
    </source>
</evidence>
<dbReference type="InterPro" id="IPR002110">
    <property type="entry name" value="Ankyrin_rpt"/>
</dbReference>
<keyword evidence="7" id="KW-0528">Neurotoxin</keyword>
<keyword evidence="12" id="KW-1053">Target membrane</keyword>
<dbReference type="Gene3D" id="1.25.40.20">
    <property type="entry name" value="Ankyrin repeat-containing domain"/>
    <property type="match status" value="1"/>
</dbReference>
<keyword evidence="18" id="KW-1185">Reference proteome</keyword>